<reference evidence="1 2" key="1">
    <citation type="submission" date="2015-07" db="EMBL/GenBank/DDBJ databases">
        <authorList>
            <person name="Noorani M."/>
        </authorList>
    </citation>
    <scope>NUCLEOTIDE SEQUENCE [LARGE SCALE GENOMIC DNA]</scope>
    <source>
        <strain evidence="1 2">KCTC 42284</strain>
    </source>
</reference>
<gene>
    <name evidence="1" type="ORF">WM2015_65</name>
</gene>
<dbReference type="AlphaFoldDB" id="A0A0K0XS54"/>
<keyword evidence="2" id="KW-1185">Reference proteome</keyword>
<dbReference type="KEGG" id="wma:WM2015_65"/>
<name>A0A0K0XS54_9GAMM</name>
<dbReference type="Proteomes" id="UP000066624">
    <property type="component" value="Chromosome"/>
</dbReference>
<sequence length="176" mass="18908">MLRWSGLLFVSMIGWLGAAQAETVTMSFGGLTSGVTVYEENQLRLVSNAAMFVSGTSLPDPPGLLPSSLGMQFTLTALHGGTFDMISIDIRELNESLGPQSLSFIGTREDNSTVQVSINTDGVCCQAGDNFGVETFDLSAMTGLVSLQWFSSLVSYDDIVATLIPPDAVFEDRFEF</sequence>
<evidence type="ECO:0000313" key="2">
    <source>
        <dbReference type="Proteomes" id="UP000066624"/>
    </source>
</evidence>
<accession>A0A0K0XS54</accession>
<protein>
    <submittedName>
        <fullName evidence="1">Uncharacterized protein</fullName>
    </submittedName>
</protein>
<dbReference type="RefSeq" id="WP_156200709.1">
    <property type="nucleotide sequence ID" value="NZ_CP012154.1"/>
</dbReference>
<dbReference type="EMBL" id="CP012154">
    <property type="protein sequence ID" value="AKS40456.1"/>
    <property type="molecule type" value="Genomic_DNA"/>
</dbReference>
<organism evidence="1 2">
    <name type="scientific">Wenzhouxiangella marina</name>
    <dbReference type="NCBI Taxonomy" id="1579979"/>
    <lineage>
        <taxon>Bacteria</taxon>
        <taxon>Pseudomonadati</taxon>
        <taxon>Pseudomonadota</taxon>
        <taxon>Gammaproteobacteria</taxon>
        <taxon>Chromatiales</taxon>
        <taxon>Wenzhouxiangellaceae</taxon>
        <taxon>Wenzhouxiangella</taxon>
    </lineage>
</organism>
<proteinExistence type="predicted"/>
<evidence type="ECO:0000313" key="1">
    <source>
        <dbReference type="EMBL" id="AKS40456.1"/>
    </source>
</evidence>